<feature type="transmembrane region" description="Helical" evidence="1">
    <location>
        <begin position="12"/>
        <end position="31"/>
    </location>
</feature>
<evidence type="ECO:0000313" key="2">
    <source>
        <dbReference type="EMBL" id="NCN64547.1"/>
    </source>
</evidence>
<organism evidence="3 4">
    <name type="scientific">Candidatus Altarchaeum hamiconexum</name>
    <dbReference type="NCBI Taxonomy" id="1803513"/>
    <lineage>
        <taxon>Archaea</taxon>
        <taxon>Candidatus Altarchaeota</taxon>
        <taxon>Candidatus Altiarchaeia</taxon>
        <taxon>Candidatus Altarchaeales</taxon>
        <taxon>Candidatus Altarchaeaceae</taxon>
        <taxon>Candidatus Altarchaeum</taxon>
    </lineage>
</organism>
<keyword evidence="1" id="KW-0472">Membrane</keyword>
<protein>
    <submittedName>
        <fullName evidence="3">Uncharacterized protein</fullName>
    </submittedName>
</protein>
<gene>
    <name evidence="3" type="ORF">GW779_04630</name>
    <name evidence="2" type="ORF">GW910_00490</name>
</gene>
<feature type="transmembrane region" description="Helical" evidence="1">
    <location>
        <begin position="96"/>
        <end position="118"/>
    </location>
</feature>
<name>A0A8J7YZ75_9ARCH</name>
<keyword evidence="1" id="KW-0812">Transmembrane</keyword>
<sequence>MVIEGGTSNLINPSNLVIFGGVAATILISFGKGMNELLEITLKKEIHDKSKSYVVGTFISFLYLAGVTFLLSSIVINNNSFTFIGWNVDVIWVGSILIFLSTLLLAFLVLLPLLYFLLPLFHTLMTKLWTKYWENF</sequence>
<accession>A0A8J7YZ75</accession>
<evidence type="ECO:0000256" key="1">
    <source>
        <dbReference type="SAM" id="Phobius"/>
    </source>
</evidence>
<evidence type="ECO:0000313" key="3">
    <source>
        <dbReference type="EMBL" id="NCS91681.1"/>
    </source>
</evidence>
<keyword evidence="1" id="KW-1133">Transmembrane helix</keyword>
<dbReference type="Proteomes" id="UP000738826">
    <property type="component" value="Unassembled WGS sequence"/>
</dbReference>
<evidence type="ECO:0000313" key="4">
    <source>
        <dbReference type="Proteomes" id="UP000738826"/>
    </source>
</evidence>
<dbReference type="Proteomes" id="UP000768163">
    <property type="component" value="Unassembled WGS sequence"/>
</dbReference>
<dbReference type="EMBL" id="JAACQH010000099">
    <property type="protein sequence ID" value="NCS91681.1"/>
    <property type="molecule type" value="Genomic_DNA"/>
</dbReference>
<reference evidence="3" key="1">
    <citation type="submission" date="2019-11" db="EMBL/GenBank/DDBJ databases">
        <title>Lipid analysis of CO2-rich subsurface aquifers suggests an autotrophy-based deep biosphere with lysolipids enriched in CPR bacteria.</title>
        <authorList>
            <person name="Probst A.J."/>
            <person name="Elling F.J."/>
            <person name="Castelle C.J."/>
            <person name="Zhu Q."/>
            <person name="Elvert M."/>
            <person name="Birarda G."/>
            <person name="Holman H.-Y."/>
            <person name="Lane K.R."/>
            <person name="Ladd B."/>
            <person name="Ryan M.C."/>
            <person name="Woyke T."/>
            <person name="Hinrichs K.-U."/>
            <person name="Banfield J.F."/>
        </authorList>
    </citation>
    <scope>NUCLEOTIDE SEQUENCE</scope>
    <source>
        <strain evidence="2">CG_2015-01_33_1645</strain>
        <strain evidence="3">CG_2015-04_33_537</strain>
    </source>
</reference>
<feature type="transmembrane region" description="Helical" evidence="1">
    <location>
        <begin position="52"/>
        <end position="76"/>
    </location>
</feature>
<dbReference type="EMBL" id="JAACVF010000011">
    <property type="protein sequence ID" value="NCN64547.1"/>
    <property type="molecule type" value="Genomic_DNA"/>
</dbReference>
<comment type="caution">
    <text evidence="3">The sequence shown here is derived from an EMBL/GenBank/DDBJ whole genome shotgun (WGS) entry which is preliminary data.</text>
</comment>
<proteinExistence type="predicted"/>
<dbReference type="AlphaFoldDB" id="A0A8J7YZ75"/>